<dbReference type="EMBL" id="LT906434">
    <property type="protein sequence ID" value="SNU78699.1"/>
    <property type="molecule type" value="Genomic_DNA"/>
</dbReference>
<protein>
    <submittedName>
        <fullName evidence="1">Uncharacterized protein</fullName>
    </submittedName>
</protein>
<gene>
    <name evidence="1" type="ORF">SAMEA4504057_00175</name>
</gene>
<dbReference type="KEGG" id="nzo:SAMEA4504057_0175"/>
<sequence length="1180" mass="127747">MTKTTRLTQQDLQIYPSQRLTDTPDGGGLMVGTPLTGEDNEIFPPVSDVDRTMGSFDARLLYPGVLRADAEPLYGAHFIISEPPQADNVSFLAFKARNYGESRAEIMPRIEAYSVPTVESRMTLLGRHMAGIRMIQAYQREEAPLPKVGERYCLEMRETSGNKNIIRYQYFRIADLEHEVRTFEIPLPGGGVKEIQRRVLKMEIYNPLSDDYAGTAYPVEGYAGNGTAILETQVADSATYYGVRPLAEALNKGALELRVDSIYEKLVPTSTVETPYVDQYTVSSEAWVPAGTERVMFRSDGSVSGNIWLEQPVIPGTVKIQGWQDDAQGRLKKGGNIVNIDYNRGLIADFPAAFGVSISAVPGAQQRAARHSTYIEVKDTNHGTQWAPLLQPAPLRGSLTISFMSLGVWYTLRDMGNGILLDAENNPCGTVEPSGSVVVSLPALPDVGSNIVFAWSPTADYRTFNADKAGTDSVAETVAAVAVYDVGADVKPGTLQLSWNDGADKTAGDNGSGKLTGDAQGDVLYKRGELRVSSAIGASTVQIRWQEYTEPEVSKSASINQSGTLRFNAGKAVPGSLKMDVKLKIEATGVKRTRFKVGMGGLFGRYDVETKDYKVGIDTFAASIGDNGGGGLTLNGQTLKGGSIDYASGAIVLPASALQITAYGYQDALAEIGAGAKTINIEGKEYELDSFTVHFIHAQTTVRPSETARAAEKTATNAAMTFNVLRGAYAGSHALPDTWAFSAGGIRIIERGGQLYKDWDVQTGTGKVIGSLNTETGRIVMSDTSLNLVDVKITAGIVVAPATKIGNFVGRTPAAPVKPESFTVYATETGADGQVRTLTGRSNALGEIDGELKGKIHYETGFFSIEGGALFYADTLRFNCVTQDNIPLDSSVIGIDSVRLPSDGRVPVYRKGDMIVIGNRIKQDLGSTFTGNQTVQLDRQNSDRICLVDAKGKHVLADKYSYDLAAGTITFAEPLDLSDYTYPLTAVQAWEEENRVMGVDISGRLKLQFPVGRDYPKESTYVSSALIGGDLLVRATEPFSQQTWDNVWGDEIRGNPVLSRLDVKNYPIKLTSNGAITERWLLRFTSDTQYELYGERLGLIAKGDTLGDLAPLNPATGKPYFTLNRLAFGGGWASGNCVRFNTYGTPTPVWILRAVQPTTVKQTERDGFSACLRGNTVIDE</sequence>
<proteinExistence type="predicted"/>
<reference evidence="1 2" key="1">
    <citation type="submission" date="2017-06" db="EMBL/GenBank/DDBJ databases">
        <authorList>
            <consortium name="Pathogen Informatics"/>
        </authorList>
    </citation>
    <scope>NUCLEOTIDE SEQUENCE [LARGE SCALE GENOMIC DNA]</scope>
    <source>
        <strain evidence="1 2">NCTC12230</strain>
    </source>
</reference>
<evidence type="ECO:0000313" key="1">
    <source>
        <dbReference type="EMBL" id="SNU78699.1"/>
    </source>
</evidence>
<evidence type="ECO:0000313" key="2">
    <source>
        <dbReference type="Proteomes" id="UP000215033"/>
    </source>
</evidence>
<organism evidence="1 2">
    <name type="scientific">Neisseria zoodegmatis</name>
    <dbReference type="NCBI Taxonomy" id="326523"/>
    <lineage>
        <taxon>Bacteria</taxon>
        <taxon>Pseudomonadati</taxon>
        <taxon>Pseudomonadota</taxon>
        <taxon>Betaproteobacteria</taxon>
        <taxon>Neisseriales</taxon>
        <taxon>Neisseriaceae</taxon>
        <taxon>Neisseria</taxon>
    </lineage>
</organism>
<name>A0AB38DN95_9NEIS</name>
<dbReference type="RefSeq" id="WP_085364215.1">
    <property type="nucleotide sequence ID" value="NZ_LT906434.1"/>
</dbReference>
<dbReference type="AlphaFoldDB" id="A0AB38DN95"/>
<accession>A0AB38DN95</accession>
<dbReference type="Proteomes" id="UP000215033">
    <property type="component" value="Chromosome 1"/>
</dbReference>